<dbReference type="PANTHER" id="PTHR30561:SF0">
    <property type="entry name" value="GUANIDINIUM EXPORTER"/>
    <property type="match status" value="1"/>
</dbReference>
<keyword evidence="6 8" id="KW-0472">Membrane</keyword>
<dbReference type="Gene3D" id="1.10.3730.20">
    <property type="match status" value="1"/>
</dbReference>
<name>A0ABU6FAN2_9ACTN</name>
<organism evidence="9 10">
    <name type="scientific">Streptomyces endophyticus</name>
    <dbReference type="NCBI Taxonomy" id="714166"/>
    <lineage>
        <taxon>Bacteria</taxon>
        <taxon>Bacillati</taxon>
        <taxon>Actinomycetota</taxon>
        <taxon>Actinomycetes</taxon>
        <taxon>Kitasatosporales</taxon>
        <taxon>Streptomycetaceae</taxon>
        <taxon>Streptomyces</taxon>
    </lineage>
</organism>
<evidence type="ECO:0000256" key="8">
    <source>
        <dbReference type="SAM" id="Phobius"/>
    </source>
</evidence>
<dbReference type="SUPFAM" id="SSF103481">
    <property type="entry name" value="Multidrug resistance efflux transporter EmrE"/>
    <property type="match status" value="1"/>
</dbReference>
<keyword evidence="4 7" id="KW-0812">Transmembrane</keyword>
<dbReference type="InterPro" id="IPR000390">
    <property type="entry name" value="Small_drug/metabolite_transptr"/>
</dbReference>
<dbReference type="Proteomes" id="UP001354931">
    <property type="component" value="Unassembled WGS sequence"/>
</dbReference>
<evidence type="ECO:0000313" key="9">
    <source>
        <dbReference type="EMBL" id="MEB8340667.1"/>
    </source>
</evidence>
<keyword evidence="10" id="KW-1185">Reference proteome</keyword>
<proteinExistence type="inferred from homology"/>
<evidence type="ECO:0000256" key="4">
    <source>
        <dbReference type="ARBA" id="ARBA00022692"/>
    </source>
</evidence>
<keyword evidence="3" id="KW-1003">Cell membrane</keyword>
<gene>
    <name evidence="9" type="ORF">OKJ99_24530</name>
</gene>
<dbReference type="InterPro" id="IPR045324">
    <property type="entry name" value="Small_multidrug_res"/>
</dbReference>
<evidence type="ECO:0000256" key="7">
    <source>
        <dbReference type="RuleBase" id="RU003942"/>
    </source>
</evidence>
<protein>
    <submittedName>
        <fullName evidence="9">Multidrug efflux SMR transporter</fullName>
    </submittedName>
</protein>
<dbReference type="EMBL" id="JAOZYC010000136">
    <property type="protein sequence ID" value="MEB8340667.1"/>
    <property type="molecule type" value="Genomic_DNA"/>
</dbReference>
<evidence type="ECO:0000256" key="5">
    <source>
        <dbReference type="ARBA" id="ARBA00022989"/>
    </source>
</evidence>
<comment type="caution">
    <text evidence="9">The sequence shown here is derived from an EMBL/GenBank/DDBJ whole genome shotgun (WGS) entry which is preliminary data.</text>
</comment>
<dbReference type="Pfam" id="PF00893">
    <property type="entry name" value="Multi_Drug_Res"/>
    <property type="match status" value="1"/>
</dbReference>
<evidence type="ECO:0000256" key="6">
    <source>
        <dbReference type="ARBA" id="ARBA00023136"/>
    </source>
</evidence>
<dbReference type="RefSeq" id="WP_326019534.1">
    <property type="nucleotide sequence ID" value="NZ_JAOZYC010000136.1"/>
</dbReference>
<feature type="transmembrane region" description="Helical" evidence="8">
    <location>
        <begin position="82"/>
        <end position="103"/>
    </location>
</feature>
<reference evidence="9 10" key="1">
    <citation type="submission" date="2022-10" db="EMBL/GenBank/DDBJ databases">
        <authorList>
            <person name="Xie J."/>
            <person name="Shen N."/>
        </authorList>
    </citation>
    <scope>NUCLEOTIDE SEQUENCE [LARGE SCALE GENOMIC DNA]</scope>
    <source>
        <strain evidence="9 10">YIM65594</strain>
    </source>
</reference>
<evidence type="ECO:0000313" key="10">
    <source>
        <dbReference type="Proteomes" id="UP001354931"/>
    </source>
</evidence>
<feature type="transmembrane region" description="Helical" evidence="8">
    <location>
        <begin position="57"/>
        <end position="76"/>
    </location>
</feature>
<dbReference type="PANTHER" id="PTHR30561">
    <property type="entry name" value="SMR FAMILY PROTON-DEPENDENT DRUG EFFLUX TRANSPORTER SUGE"/>
    <property type="match status" value="1"/>
</dbReference>
<accession>A0ABU6FAN2</accession>
<comment type="similarity">
    <text evidence="7">Belongs to the drug/metabolite transporter (DMT) superfamily. Small multidrug resistance (SMR) (TC 2.A.7.1) family.</text>
</comment>
<evidence type="ECO:0000256" key="3">
    <source>
        <dbReference type="ARBA" id="ARBA00022475"/>
    </source>
</evidence>
<keyword evidence="5 8" id="KW-1133">Transmembrane helix</keyword>
<evidence type="ECO:0000256" key="2">
    <source>
        <dbReference type="ARBA" id="ARBA00022448"/>
    </source>
</evidence>
<evidence type="ECO:0000256" key="1">
    <source>
        <dbReference type="ARBA" id="ARBA00004651"/>
    </source>
</evidence>
<dbReference type="InterPro" id="IPR037185">
    <property type="entry name" value="EmrE-like"/>
</dbReference>
<sequence length="111" mass="11489">MPWVILFISAGLEAVWATALGASDSFTNVVPSVVFFVGLALSMATLAFATRHIPISVAYAIWSGSGAALTVIWAMATGTETAGVLKVLFLTGIVACIVGLKLLKPHKAEVA</sequence>
<feature type="transmembrane region" description="Helical" evidence="8">
    <location>
        <begin position="33"/>
        <end position="50"/>
    </location>
</feature>
<comment type="subcellular location">
    <subcellularLocation>
        <location evidence="1 7">Cell membrane</location>
        <topology evidence="1 7">Multi-pass membrane protein</topology>
    </subcellularLocation>
</comment>
<keyword evidence="2" id="KW-0813">Transport</keyword>